<reference evidence="1 2" key="1">
    <citation type="journal article" date="2022" name="Hortic Res">
        <title>A haplotype resolved chromosomal level avocado genome allows analysis of novel avocado genes.</title>
        <authorList>
            <person name="Nath O."/>
            <person name="Fletcher S.J."/>
            <person name="Hayward A."/>
            <person name="Shaw L.M."/>
            <person name="Masouleh A.K."/>
            <person name="Furtado A."/>
            <person name="Henry R.J."/>
            <person name="Mitter N."/>
        </authorList>
    </citation>
    <scope>NUCLEOTIDE SEQUENCE [LARGE SCALE GENOMIC DNA]</scope>
    <source>
        <strain evidence="2">cv. Hass</strain>
    </source>
</reference>
<name>A0ACC2KXF9_PERAE</name>
<comment type="caution">
    <text evidence="1">The sequence shown here is derived from an EMBL/GenBank/DDBJ whole genome shotgun (WGS) entry which is preliminary data.</text>
</comment>
<evidence type="ECO:0000313" key="2">
    <source>
        <dbReference type="Proteomes" id="UP001234297"/>
    </source>
</evidence>
<accession>A0ACC2KXF9</accession>
<sequence>MKCREQLVSESYEVEALSAVTATCFAKELGLNIYTILEGDCLRVIQALQMISPDLSPIGHPIEEVEDRLRSFQSANISHTRREGNIVAHLLATSPAEGDSPVYWIEDPPSFIIDQLNVDVTSTF</sequence>
<dbReference type="EMBL" id="CM056814">
    <property type="protein sequence ID" value="KAJ8625914.1"/>
    <property type="molecule type" value="Genomic_DNA"/>
</dbReference>
<evidence type="ECO:0000313" key="1">
    <source>
        <dbReference type="EMBL" id="KAJ8625914.1"/>
    </source>
</evidence>
<dbReference type="Proteomes" id="UP001234297">
    <property type="component" value="Chromosome 6"/>
</dbReference>
<protein>
    <submittedName>
        <fullName evidence="1">Uncharacterized protein</fullName>
    </submittedName>
</protein>
<organism evidence="1 2">
    <name type="scientific">Persea americana</name>
    <name type="common">Avocado</name>
    <dbReference type="NCBI Taxonomy" id="3435"/>
    <lineage>
        <taxon>Eukaryota</taxon>
        <taxon>Viridiplantae</taxon>
        <taxon>Streptophyta</taxon>
        <taxon>Embryophyta</taxon>
        <taxon>Tracheophyta</taxon>
        <taxon>Spermatophyta</taxon>
        <taxon>Magnoliopsida</taxon>
        <taxon>Magnoliidae</taxon>
        <taxon>Laurales</taxon>
        <taxon>Lauraceae</taxon>
        <taxon>Persea</taxon>
    </lineage>
</organism>
<gene>
    <name evidence="1" type="ORF">MRB53_019221</name>
</gene>
<proteinExistence type="predicted"/>
<keyword evidence="2" id="KW-1185">Reference proteome</keyword>